<dbReference type="AlphaFoldDB" id="A0A1S1JC77"/>
<dbReference type="PROSITE" id="PS50093">
    <property type="entry name" value="PKD"/>
    <property type="match status" value="1"/>
</dbReference>
<dbReference type="SMART" id="SM00089">
    <property type="entry name" value="PKD"/>
    <property type="match status" value="1"/>
</dbReference>
<dbReference type="Proteomes" id="UP000180252">
    <property type="component" value="Unassembled WGS sequence"/>
</dbReference>
<reference evidence="4" key="2">
    <citation type="submission" date="2016-09" db="EMBL/GenBank/DDBJ databases">
        <authorList>
            <person name="Chen S."/>
            <person name="Walker E."/>
        </authorList>
    </citation>
    <scope>NUCLEOTIDE SEQUENCE [LARGE SCALE GENOMIC DNA]</scope>
    <source>
        <strain evidence="4">MSU</strain>
    </source>
</reference>
<proteinExistence type="predicted"/>
<dbReference type="Proteomes" id="UP000198319">
    <property type="component" value="Unassembled WGS sequence"/>
</dbReference>
<dbReference type="OrthoDB" id="1363152at2"/>
<feature type="domain" description="PKD" evidence="1">
    <location>
        <begin position="35"/>
        <end position="99"/>
    </location>
</feature>
<dbReference type="SUPFAM" id="SSF49299">
    <property type="entry name" value="PKD domain"/>
    <property type="match status" value="1"/>
</dbReference>
<reference evidence="2" key="1">
    <citation type="submission" date="2016-09" db="EMBL/GenBank/DDBJ databases">
        <authorList>
            <person name="Capua I."/>
            <person name="De Benedictis P."/>
            <person name="Joannis T."/>
            <person name="Lombin L.H."/>
            <person name="Cattoli G."/>
        </authorList>
    </citation>
    <scope>NUCLEOTIDE SEQUENCE [LARGE SCALE GENOMIC DNA]</scope>
    <source>
        <strain evidence="2">MSU</strain>
    </source>
</reference>
<name>A0A1S1JC77_9FLAO</name>
<keyword evidence="5" id="KW-1185">Reference proteome</keyword>
<dbReference type="EMBL" id="MUHG01000005">
    <property type="protein sequence ID" value="OXB21024.1"/>
    <property type="molecule type" value="Genomic_DNA"/>
</dbReference>
<dbReference type="RefSeq" id="WP_070906391.1">
    <property type="nucleotide sequence ID" value="NZ_MIKE01000011.1"/>
</dbReference>
<evidence type="ECO:0000313" key="3">
    <source>
        <dbReference type="EMBL" id="OXB21024.1"/>
    </source>
</evidence>
<comment type="caution">
    <text evidence="2">The sequence shown here is derived from an EMBL/GenBank/DDBJ whole genome shotgun (WGS) entry which is preliminary data.</text>
</comment>
<dbReference type="InterPro" id="IPR013783">
    <property type="entry name" value="Ig-like_fold"/>
</dbReference>
<dbReference type="STRING" id="1278819.BHE19_04205"/>
<evidence type="ECO:0000259" key="1">
    <source>
        <dbReference type="PROSITE" id="PS50093"/>
    </source>
</evidence>
<dbReference type="InterPro" id="IPR035986">
    <property type="entry name" value="PKD_dom_sf"/>
</dbReference>
<dbReference type="EMBL" id="MIKE01000011">
    <property type="protein sequence ID" value="OHT46716.1"/>
    <property type="molecule type" value="Genomic_DNA"/>
</dbReference>
<accession>A0A1S1JC77</accession>
<dbReference type="InterPro" id="IPR000601">
    <property type="entry name" value="PKD_dom"/>
</dbReference>
<gene>
    <name evidence="3" type="ORF">B0A71_05385</name>
    <name evidence="2" type="ORF">BHE19_04205</name>
</gene>
<evidence type="ECO:0000313" key="4">
    <source>
        <dbReference type="Proteomes" id="UP000180252"/>
    </source>
</evidence>
<evidence type="ECO:0000313" key="2">
    <source>
        <dbReference type="EMBL" id="OHT46716.1"/>
    </source>
</evidence>
<reference evidence="3 5" key="3">
    <citation type="submission" date="2016-11" db="EMBL/GenBank/DDBJ databases">
        <title>Whole genomes of Flavobacteriaceae.</title>
        <authorList>
            <person name="Stine C."/>
            <person name="Li C."/>
            <person name="Tadesse D."/>
        </authorList>
    </citation>
    <scope>NUCLEOTIDE SEQUENCE [LARGE SCALE GENOMIC DNA]</scope>
    <source>
        <strain evidence="3 5">ATCC BAA-2541</strain>
    </source>
</reference>
<organism evidence="2 4">
    <name type="scientific">Flavobacterium tructae</name>
    <dbReference type="NCBI Taxonomy" id="1114873"/>
    <lineage>
        <taxon>Bacteria</taxon>
        <taxon>Pseudomonadati</taxon>
        <taxon>Bacteroidota</taxon>
        <taxon>Flavobacteriia</taxon>
        <taxon>Flavobacteriales</taxon>
        <taxon>Flavobacteriaceae</taxon>
        <taxon>Flavobacterium</taxon>
    </lineage>
</organism>
<dbReference type="Gene3D" id="2.60.40.10">
    <property type="entry name" value="Immunoglobulins"/>
    <property type="match status" value="1"/>
</dbReference>
<protein>
    <submittedName>
        <fullName evidence="2">PKD domain-containing protein</fullName>
    </submittedName>
</protein>
<evidence type="ECO:0000313" key="5">
    <source>
        <dbReference type="Proteomes" id="UP000198319"/>
    </source>
</evidence>
<sequence>MKKLVSVIMVALVLYTVNSCTKREEDEIADCLTEAIFVKLHNSTDATNPKLMNYSVGYSGSGTLIGVKWTFGDGTTGTGKDITHTYPAAGTYEVSAEVTVGINGSECTSIPKRTVTIN</sequence>
<dbReference type="InterPro" id="IPR022409">
    <property type="entry name" value="PKD/Chitinase_dom"/>
</dbReference>
<dbReference type="Pfam" id="PF18911">
    <property type="entry name" value="PKD_4"/>
    <property type="match status" value="1"/>
</dbReference>